<accession>A0ABM5G318</accession>
<reference evidence="3" key="1">
    <citation type="submission" date="2025-08" db="UniProtKB">
        <authorList>
            <consortium name="RefSeq"/>
        </authorList>
    </citation>
    <scope>IDENTIFICATION</scope>
</reference>
<sequence>MVLPLPISGEGSDAVFAGSTKRKFSPPKAHCFPEMPSGWSFKRAKRESQEETQGDTKHCRKKNGHLFRKKFSTLNFFSGYSKNVIPQERNTLFEEKKRDVQRNESNKLMAPNEEACTLQKAHLRKMCPKCEIVVCGECNMLHTESSFIAHSLLDHYDRGRHSSCCSDAGFPSDHHVCKHNPGLSANSCPMLGLVISQP</sequence>
<dbReference type="RefSeq" id="XP_072852046.1">
    <property type="nucleotide sequence ID" value="XM_072995945.1"/>
</dbReference>
<keyword evidence="2" id="KW-1185">Reference proteome</keyword>
<feature type="domain" description="DUF4637" evidence="1">
    <location>
        <begin position="116"/>
        <end position="155"/>
    </location>
</feature>
<protein>
    <submittedName>
        <fullName evidence="3">Uncharacterized protein C17orf50 homolog</fullName>
    </submittedName>
</protein>
<dbReference type="InterPro" id="IPR029174">
    <property type="entry name" value="DUF4637"/>
</dbReference>
<dbReference type="GeneID" id="140706015"/>
<evidence type="ECO:0000259" key="1">
    <source>
        <dbReference type="Pfam" id="PF15470"/>
    </source>
</evidence>
<dbReference type="Proteomes" id="UP001652642">
    <property type="component" value="Chromosome 3"/>
</dbReference>
<dbReference type="Pfam" id="PF15470">
    <property type="entry name" value="DUF4637"/>
    <property type="match status" value="1"/>
</dbReference>
<organism evidence="2 3">
    <name type="scientific">Pogona vitticeps</name>
    <name type="common">central bearded dragon</name>
    <dbReference type="NCBI Taxonomy" id="103695"/>
    <lineage>
        <taxon>Eukaryota</taxon>
        <taxon>Metazoa</taxon>
        <taxon>Chordata</taxon>
        <taxon>Craniata</taxon>
        <taxon>Vertebrata</taxon>
        <taxon>Euteleostomi</taxon>
        <taxon>Lepidosauria</taxon>
        <taxon>Squamata</taxon>
        <taxon>Bifurcata</taxon>
        <taxon>Unidentata</taxon>
        <taxon>Episquamata</taxon>
        <taxon>Toxicofera</taxon>
        <taxon>Iguania</taxon>
        <taxon>Acrodonta</taxon>
        <taxon>Agamidae</taxon>
        <taxon>Amphibolurinae</taxon>
        <taxon>Pogona</taxon>
    </lineage>
</organism>
<name>A0ABM5G318_9SAUR</name>
<evidence type="ECO:0000313" key="3">
    <source>
        <dbReference type="RefSeq" id="XP_072852046.1"/>
    </source>
</evidence>
<proteinExistence type="predicted"/>
<evidence type="ECO:0000313" key="2">
    <source>
        <dbReference type="Proteomes" id="UP001652642"/>
    </source>
</evidence>
<gene>
    <name evidence="3" type="primary">C3H17orf50</name>
</gene>